<dbReference type="Proteomes" id="UP000007148">
    <property type="component" value="Unassembled WGS sequence"/>
</dbReference>
<dbReference type="HOGENOM" id="CLU_850250_0_0_1"/>
<feature type="coiled-coil region" evidence="1">
    <location>
        <begin position="220"/>
        <end position="247"/>
    </location>
</feature>
<comment type="caution">
    <text evidence="3">The sequence shown here is derived from an EMBL/GenBank/DDBJ whole genome shotgun (WGS) entry which is preliminary data.</text>
</comment>
<gene>
    <name evidence="3" type="ORF">PIIN_07521</name>
</gene>
<evidence type="ECO:0000256" key="2">
    <source>
        <dbReference type="SAM" id="MobiDB-lite"/>
    </source>
</evidence>
<sequence length="327" mass="34375">MSTQPAPEAKSTPLPPPTPSEGPSTSTPSRSKSRLSVAGLRRSATKALQSQEAQSGKKVITAYGKTLVGMSPIWLMGEALTGRKVGSQFRRGKGDLVAAAEELRGILTDSAKDILVVVDDKLRTQKDETVKTAEVLRSAGEDVIVVVTSSLLESKSQFEKNAPGLKHTVLKNSKDVVIILDKAIKHPIVVTGVTKFAKSKGIPRPEAILTLAALGIGKLVKIVEAAEADAKRELEILEEEARRAALAADRATTPGGGDSEIVVVDATEFEKNAPREETKAAEEIGKNAADPAPGQPSTSGESSMPGGLPDKGKGKAKEKKDDGCVMM</sequence>
<dbReference type="OrthoDB" id="3235947at2759"/>
<feature type="compositionally biased region" description="Basic and acidic residues" evidence="2">
    <location>
        <begin position="268"/>
        <end position="285"/>
    </location>
</feature>
<accession>G4TQH6</accession>
<dbReference type="eggNOG" id="ENOG502R11W">
    <property type="taxonomic scope" value="Eukaryota"/>
</dbReference>
<feature type="region of interest" description="Disordered" evidence="2">
    <location>
        <begin position="1"/>
        <end position="40"/>
    </location>
</feature>
<dbReference type="EMBL" id="CAFZ01000235">
    <property type="protein sequence ID" value="CCA73569.1"/>
    <property type="molecule type" value="Genomic_DNA"/>
</dbReference>
<dbReference type="OMA" id="PLWLMGE"/>
<dbReference type="InParanoid" id="G4TQH6"/>
<dbReference type="AlphaFoldDB" id="G4TQH6"/>
<protein>
    <submittedName>
        <fullName evidence="3">Uncharacterized protein</fullName>
    </submittedName>
</protein>
<feature type="compositionally biased region" description="Basic and acidic residues" evidence="2">
    <location>
        <begin position="310"/>
        <end position="327"/>
    </location>
</feature>
<feature type="compositionally biased region" description="Low complexity" evidence="2">
    <location>
        <begin position="21"/>
        <end position="36"/>
    </location>
</feature>
<keyword evidence="1" id="KW-0175">Coiled coil</keyword>
<evidence type="ECO:0000256" key="1">
    <source>
        <dbReference type="SAM" id="Coils"/>
    </source>
</evidence>
<feature type="compositionally biased region" description="Low complexity" evidence="2">
    <location>
        <begin position="1"/>
        <end position="12"/>
    </location>
</feature>
<evidence type="ECO:0000313" key="4">
    <source>
        <dbReference type="Proteomes" id="UP000007148"/>
    </source>
</evidence>
<proteinExistence type="predicted"/>
<feature type="region of interest" description="Disordered" evidence="2">
    <location>
        <begin position="267"/>
        <end position="327"/>
    </location>
</feature>
<evidence type="ECO:0000313" key="3">
    <source>
        <dbReference type="EMBL" id="CCA73569.1"/>
    </source>
</evidence>
<organism evidence="3 4">
    <name type="scientific">Serendipita indica (strain DSM 11827)</name>
    <name type="common">Root endophyte fungus</name>
    <name type="synonym">Piriformospora indica</name>
    <dbReference type="NCBI Taxonomy" id="1109443"/>
    <lineage>
        <taxon>Eukaryota</taxon>
        <taxon>Fungi</taxon>
        <taxon>Dikarya</taxon>
        <taxon>Basidiomycota</taxon>
        <taxon>Agaricomycotina</taxon>
        <taxon>Agaricomycetes</taxon>
        <taxon>Sebacinales</taxon>
        <taxon>Serendipitaceae</taxon>
        <taxon>Serendipita</taxon>
    </lineage>
</organism>
<name>G4TQH6_SERID</name>
<keyword evidence="4" id="KW-1185">Reference proteome</keyword>
<reference evidence="3 4" key="1">
    <citation type="journal article" date="2011" name="PLoS Pathog.">
        <title>Endophytic Life Strategies Decoded by Genome and Transcriptome Analyses of the Mutualistic Root Symbiont Piriformospora indica.</title>
        <authorList>
            <person name="Zuccaro A."/>
            <person name="Lahrmann U."/>
            <person name="Guldener U."/>
            <person name="Langen G."/>
            <person name="Pfiffi S."/>
            <person name="Biedenkopf D."/>
            <person name="Wong P."/>
            <person name="Samans B."/>
            <person name="Grimm C."/>
            <person name="Basiewicz M."/>
            <person name="Murat C."/>
            <person name="Martin F."/>
            <person name="Kogel K.H."/>
        </authorList>
    </citation>
    <scope>NUCLEOTIDE SEQUENCE [LARGE SCALE GENOMIC DNA]</scope>
    <source>
        <strain evidence="3 4">DSM 11827</strain>
    </source>
</reference>